<reference evidence="1 2" key="2">
    <citation type="submission" date="2018-11" db="EMBL/GenBank/DDBJ databases">
        <authorList>
            <consortium name="Pathogen Informatics"/>
        </authorList>
    </citation>
    <scope>NUCLEOTIDE SEQUENCE [LARGE SCALE GENOMIC DNA]</scope>
</reference>
<evidence type="ECO:0000313" key="3">
    <source>
        <dbReference type="WBParaSite" id="BTMF_0000257301-mRNA-1"/>
    </source>
</evidence>
<accession>A0A0R3Q8B5</accession>
<reference evidence="3" key="1">
    <citation type="submission" date="2017-02" db="UniProtKB">
        <authorList>
            <consortium name="WormBaseParasite"/>
        </authorList>
    </citation>
    <scope>IDENTIFICATION</scope>
</reference>
<organism evidence="3">
    <name type="scientific">Brugia timori</name>
    <dbReference type="NCBI Taxonomy" id="42155"/>
    <lineage>
        <taxon>Eukaryota</taxon>
        <taxon>Metazoa</taxon>
        <taxon>Ecdysozoa</taxon>
        <taxon>Nematoda</taxon>
        <taxon>Chromadorea</taxon>
        <taxon>Rhabditida</taxon>
        <taxon>Spirurina</taxon>
        <taxon>Spiruromorpha</taxon>
        <taxon>Filarioidea</taxon>
        <taxon>Onchocercidae</taxon>
        <taxon>Brugia</taxon>
    </lineage>
</organism>
<dbReference type="WBParaSite" id="BTMF_0000257301-mRNA-1">
    <property type="protein sequence ID" value="BTMF_0000257301-mRNA-1"/>
    <property type="gene ID" value="BTMF_0000257301"/>
</dbReference>
<dbReference type="EMBL" id="UZAG01001452">
    <property type="protein sequence ID" value="VDO11314.1"/>
    <property type="molecule type" value="Genomic_DNA"/>
</dbReference>
<proteinExistence type="predicted"/>
<sequence length="52" mass="5912">LTGDGVYSTVVATDCHCHFIFISKIIFNGDLTELHDSFSNFKFICPKFQLKL</sequence>
<evidence type="ECO:0000313" key="2">
    <source>
        <dbReference type="Proteomes" id="UP000280834"/>
    </source>
</evidence>
<name>A0A0R3Q8B5_9BILA</name>
<keyword evidence="2" id="KW-1185">Reference proteome</keyword>
<dbReference type="AlphaFoldDB" id="A0A0R3Q8B5"/>
<evidence type="ECO:0000313" key="1">
    <source>
        <dbReference type="EMBL" id="VDO11314.1"/>
    </source>
</evidence>
<dbReference type="Proteomes" id="UP000280834">
    <property type="component" value="Unassembled WGS sequence"/>
</dbReference>
<protein>
    <submittedName>
        <fullName evidence="3">Ovule protein</fullName>
    </submittedName>
</protein>
<gene>
    <name evidence="1" type="ORF">BTMF_LOCUS1899</name>
</gene>